<keyword evidence="6" id="KW-0067">ATP-binding</keyword>
<dbReference type="Pfam" id="PF06508">
    <property type="entry name" value="QueC"/>
    <property type="match status" value="1"/>
</dbReference>
<comment type="catalytic activity">
    <reaction evidence="9">
        <text>7-carboxy-7-carbaguanine + NH4(+) + 2 ATP = 7-cyano-7-carbaguanine + 2 AMP + 2 diphosphate + 2 H(+)</text>
        <dbReference type="Rhea" id="RHEA:27982"/>
        <dbReference type="ChEBI" id="CHEBI:15378"/>
        <dbReference type="ChEBI" id="CHEBI:28938"/>
        <dbReference type="ChEBI" id="CHEBI:30616"/>
        <dbReference type="ChEBI" id="CHEBI:33019"/>
        <dbReference type="ChEBI" id="CHEBI:45075"/>
        <dbReference type="ChEBI" id="CHEBI:61036"/>
        <dbReference type="ChEBI" id="CHEBI:456215"/>
        <dbReference type="EC" id="6.3.4.20"/>
    </reaction>
</comment>
<dbReference type="InterPro" id="IPR014729">
    <property type="entry name" value="Rossmann-like_a/b/a_fold"/>
</dbReference>
<dbReference type="RefSeq" id="WP_043604435.1">
    <property type="nucleotide sequence ID" value="NZ_AXCY01000018.1"/>
</dbReference>
<evidence type="ECO:0000256" key="2">
    <source>
        <dbReference type="ARBA" id="ARBA00022598"/>
    </source>
</evidence>
<dbReference type="PANTHER" id="PTHR42914">
    <property type="entry name" value="7-CYANO-7-DEAZAGUANINE SYNTHASE"/>
    <property type="match status" value="1"/>
</dbReference>
<gene>
    <name evidence="10" type="ORF">N868_05475</name>
</gene>
<dbReference type="GO" id="GO:0046872">
    <property type="term" value="F:metal ion binding"/>
    <property type="evidence" value="ECO:0007669"/>
    <property type="project" value="UniProtKB-KW"/>
</dbReference>
<keyword evidence="11" id="KW-1185">Reference proteome</keyword>
<accession>A0A0A0BV72</accession>
<keyword evidence="2" id="KW-0436">Ligase</keyword>
<dbReference type="Proteomes" id="UP000029839">
    <property type="component" value="Unassembled WGS sequence"/>
</dbReference>
<reference evidence="10 11" key="1">
    <citation type="submission" date="2013-08" db="EMBL/GenBank/DDBJ databases">
        <title>Genome sequencing of Cellulomonas carbonis T26.</title>
        <authorList>
            <person name="Chen F."/>
            <person name="Li Y."/>
            <person name="Wang G."/>
        </authorList>
    </citation>
    <scope>NUCLEOTIDE SEQUENCE [LARGE SCALE GENOMIC DNA]</scope>
    <source>
        <strain evidence="10 11">T26</strain>
    </source>
</reference>
<sequence>METAVLLSGGPDSAVLVHDLVRRGDDVVAIHLELGVAESPAALRCATAVSAALGIELVRLDLTPGGAREVRAGLVPGRAGRAAEPAFGGALSVAATTAATLGAHVLACGVHHGEAVFRGNQRHAFDALAASVSIDVGRHLVITTPYLGMTKAEVLLRGVALGVDVASTWSCTEGSTVHCGRCPACATRRAAFGDAGLVDTTPYARAAAAGGARSDAHAR</sequence>
<name>A0A0A0BV72_9CELL</name>
<evidence type="ECO:0000256" key="3">
    <source>
        <dbReference type="ARBA" id="ARBA00022723"/>
    </source>
</evidence>
<evidence type="ECO:0000256" key="4">
    <source>
        <dbReference type="ARBA" id="ARBA00022741"/>
    </source>
</evidence>
<dbReference type="Gene3D" id="3.40.50.620">
    <property type="entry name" value="HUPs"/>
    <property type="match status" value="1"/>
</dbReference>
<comment type="similarity">
    <text evidence="7">Belongs to the QueC family.</text>
</comment>
<evidence type="ECO:0000256" key="7">
    <source>
        <dbReference type="ARBA" id="ARBA00037993"/>
    </source>
</evidence>
<evidence type="ECO:0000313" key="10">
    <source>
        <dbReference type="EMBL" id="KGM11597.1"/>
    </source>
</evidence>
<dbReference type="SUPFAM" id="SSF52402">
    <property type="entry name" value="Adenine nucleotide alpha hydrolases-like"/>
    <property type="match status" value="1"/>
</dbReference>
<comment type="caution">
    <text evidence="10">The sequence shown here is derived from an EMBL/GenBank/DDBJ whole genome shotgun (WGS) entry which is preliminary data.</text>
</comment>
<evidence type="ECO:0000256" key="9">
    <source>
        <dbReference type="ARBA" id="ARBA00047890"/>
    </source>
</evidence>
<dbReference type="EC" id="6.3.4.20" evidence="8"/>
<keyword evidence="3" id="KW-0479">Metal-binding</keyword>
<evidence type="ECO:0000256" key="6">
    <source>
        <dbReference type="ARBA" id="ARBA00022840"/>
    </source>
</evidence>
<dbReference type="PANTHER" id="PTHR42914:SF1">
    <property type="entry name" value="7-CYANO-7-DEAZAGUANINE SYNTHASE"/>
    <property type="match status" value="1"/>
</dbReference>
<dbReference type="AlphaFoldDB" id="A0A0A0BV72"/>
<evidence type="ECO:0000313" key="11">
    <source>
        <dbReference type="Proteomes" id="UP000029839"/>
    </source>
</evidence>
<dbReference type="OrthoDB" id="9789567at2"/>
<dbReference type="InterPro" id="IPR018317">
    <property type="entry name" value="QueC"/>
</dbReference>
<keyword evidence="4" id="KW-0547">Nucleotide-binding</keyword>
<dbReference type="GO" id="GO:0005524">
    <property type="term" value="F:ATP binding"/>
    <property type="evidence" value="ECO:0007669"/>
    <property type="project" value="UniProtKB-KW"/>
</dbReference>
<dbReference type="EMBL" id="AXCY01000018">
    <property type="protein sequence ID" value="KGM11597.1"/>
    <property type="molecule type" value="Genomic_DNA"/>
</dbReference>
<dbReference type="GO" id="GO:0016874">
    <property type="term" value="F:ligase activity"/>
    <property type="evidence" value="ECO:0007669"/>
    <property type="project" value="UniProtKB-KW"/>
</dbReference>
<keyword evidence="5" id="KW-0862">Zinc</keyword>
<evidence type="ECO:0000256" key="1">
    <source>
        <dbReference type="ARBA" id="ARBA00005061"/>
    </source>
</evidence>
<evidence type="ECO:0000256" key="8">
    <source>
        <dbReference type="ARBA" id="ARBA00039149"/>
    </source>
</evidence>
<evidence type="ECO:0000256" key="5">
    <source>
        <dbReference type="ARBA" id="ARBA00022833"/>
    </source>
</evidence>
<reference evidence="10 11" key="2">
    <citation type="journal article" date="2015" name="Stand. Genomic Sci.">
        <title>Draft genome sequence of Cellulomonas carbonis T26(T) and comparative analysis of six Cellulomonas genomes.</title>
        <authorList>
            <person name="Zhuang W."/>
            <person name="Zhang S."/>
            <person name="Xia X."/>
            <person name="Wang G."/>
        </authorList>
    </citation>
    <scope>NUCLEOTIDE SEQUENCE [LARGE SCALE GENOMIC DNA]</scope>
    <source>
        <strain evidence="10 11">T26</strain>
    </source>
</reference>
<protein>
    <recommendedName>
        <fullName evidence="8">7-cyano-7-deazaguanine synthase</fullName>
        <ecNumber evidence="8">6.3.4.20</ecNumber>
    </recommendedName>
</protein>
<proteinExistence type="inferred from homology"/>
<comment type="pathway">
    <text evidence="1">Purine metabolism; 7-cyano-7-deazaguanine biosynthesis.</text>
</comment>
<organism evidence="10 11">
    <name type="scientific">Cellulomonas carbonis T26</name>
    <dbReference type="NCBI Taxonomy" id="947969"/>
    <lineage>
        <taxon>Bacteria</taxon>
        <taxon>Bacillati</taxon>
        <taxon>Actinomycetota</taxon>
        <taxon>Actinomycetes</taxon>
        <taxon>Micrococcales</taxon>
        <taxon>Cellulomonadaceae</taxon>
        <taxon>Cellulomonas</taxon>
    </lineage>
</organism>